<keyword evidence="3" id="KW-0540">Nuclease</keyword>
<dbReference type="EMBL" id="JAUSQX010000001">
    <property type="protein sequence ID" value="MDP9806072.1"/>
    <property type="molecule type" value="Genomic_DNA"/>
</dbReference>
<accession>A0ABT9NFB1</accession>
<evidence type="ECO:0000259" key="2">
    <source>
        <dbReference type="Pfam" id="PF13338"/>
    </source>
</evidence>
<name>A0ABT9NFB1_9ACTO</name>
<keyword evidence="3" id="KW-0378">Hydrolase</keyword>
<dbReference type="InterPro" id="IPR007569">
    <property type="entry name" value="DUF559"/>
</dbReference>
<evidence type="ECO:0000313" key="4">
    <source>
        <dbReference type="Proteomes" id="UP001243212"/>
    </source>
</evidence>
<comment type="caution">
    <text evidence="3">The sequence shown here is derived from an EMBL/GenBank/DDBJ whole genome shotgun (WGS) entry which is preliminary data.</text>
</comment>
<dbReference type="RefSeq" id="WP_307682316.1">
    <property type="nucleotide sequence ID" value="NZ_JAUSQX010000001.1"/>
</dbReference>
<sequence>MDQIFRRSALVEQGYSARMIERLVREGSLQRVSQGWYAMEGADEALILAAQAHTRLGCLSAAQYHSLWVPKPRLDFAGNPDPKGTMCSYVPSSGQAATDIHVLLNNWDSGEMTKKRVWKATGGRSRACLHRWPGSKEELVASVEDAVEQVSRWHDSETALVVIESALNQGRVSEEWVCAMLERLPPTVAHRLWNFQVLSESGSETRVAHHFRRRGVKVQQQAQITPNIRVDALVGQSLVVESDSIAFHGALAAYIHDRRRAATLEELGYNVVELSYEQIWDHWGDTVRMLNSLIKQRKHLRKVRA</sequence>
<organism evidence="3 4">
    <name type="scientific">Trueperella bonasi</name>
    <dbReference type="NCBI Taxonomy" id="312286"/>
    <lineage>
        <taxon>Bacteria</taxon>
        <taxon>Bacillati</taxon>
        <taxon>Actinomycetota</taxon>
        <taxon>Actinomycetes</taxon>
        <taxon>Actinomycetales</taxon>
        <taxon>Actinomycetaceae</taxon>
        <taxon>Trueperella</taxon>
    </lineage>
</organism>
<dbReference type="Pfam" id="PF13338">
    <property type="entry name" value="AbiEi_4"/>
    <property type="match status" value="1"/>
</dbReference>
<keyword evidence="3" id="KW-0255">Endonuclease</keyword>
<evidence type="ECO:0000313" key="3">
    <source>
        <dbReference type="EMBL" id="MDP9806072.1"/>
    </source>
</evidence>
<dbReference type="GO" id="GO:0004519">
    <property type="term" value="F:endonuclease activity"/>
    <property type="evidence" value="ECO:0007669"/>
    <property type="project" value="UniProtKB-KW"/>
</dbReference>
<protein>
    <submittedName>
        <fullName evidence="3">Very-short-patch-repair endonuclease</fullName>
    </submittedName>
</protein>
<reference evidence="3 4" key="1">
    <citation type="submission" date="2023-07" db="EMBL/GenBank/DDBJ databases">
        <title>Sequencing the genomes of 1000 actinobacteria strains.</title>
        <authorList>
            <person name="Klenk H.-P."/>
        </authorList>
    </citation>
    <scope>NUCLEOTIDE SEQUENCE [LARGE SCALE GENOMIC DNA]</scope>
    <source>
        <strain evidence="3 4">DSM 17163</strain>
    </source>
</reference>
<feature type="domain" description="DUF559" evidence="1">
    <location>
        <begin position="213"/>
        <end position="289"/>
    </location>
</feature>
<proteinExistence type="predicted"/>
<evidence type="ECO:0000259" key="1">
    <source>
        <dbReference type="Pfam" id="PF04480"/>
    </source>
</evidence>
<dbReference type="Proteomes" id="UP001243212">
    <property type="component" value="Unassembled WGS sequence"/>
</dbReference>
<feature type="domain" description="AbiEi antitoxin N-terminal" evidence="2">
    <location>
        <begin position="4"/>
        <end position="38"/>
    </location>
</feature>
<keyword evidence="4" id="KW-1185">Reference proteome</keyword>
<dbReference type="Gene3D" id="3.40.960.10">
    <property type="entry name" value="VSR Endonuclease"/>
    <property type="match status" value="1"/>
</dbReference>
<gene>
    <name evidence="3" type="ORF">J2S70_000654</name>
</gene>
<dbReference type="Pfam" id="PF04480">
    <property type="entry name" value="DUF559"/>
    <property type="match status" value="1"/>
</dbReference>
<dbReference type="InterPro" id="IPR025159">
    <property type="entry name" value="AbiEi_N"/>
</dbReference>